<protein>
    <submittedName>
        <fullName evidence="1">Uncharacterized protein</fullName>
    </submittedName>
</protein>
<organism evidence="1 2">
    <name type="scientific">Blumeria hordei</name>
    <name type="common">Barley powdery mildew</name>
    <name type="synonym">Blumeria graminis f. sp. hordei</name>
    <dbReference type="NCBI Taxonomy" id="2867405"/>
    <lineage>
        <taxon>Eukaryota</taxon>
        <taxon>Fungi</taxon>
        <taxon>Dikarya</taxon>
        <taxon>Ascomycota</taxon>
        <taxon>Pezizomycotina</taxon>
        <taxon>Leotiomycetes</taxon>
        <taxon>Erysiphales</taxon>
        <taxon>Erysiphaceae</taxon>
        <taxon>Blumeria</taxon>
    </lineage>
</organism>
<name>A0A383UZB3_BLUHO</name>
<accession>A0A383UZB3</accession>
<proteinExistence type="predicted"/>
<dbReference type="EMBL" id="UNSH01000081">
    <property type="protein sequence ID" value="SZF05671.1"/>
    <property type="molecule type" value="Genomic_DNA"/>
</dbReference>
<evidence type="ECO:0000313" key="1">
    <source>
        <dbReference type="EMBL" id="SZF05671.1"/>
    </source>
</evidence>
<reference evidence="1 2" key="1">
    <citation type="submission" date="2017-11" db="EMBL/GenBank/DDBJ databases">
        <authorList>
            <person name="Kracher B."/>
        </authorList>
    </citation>
    <scope>NUCLEOTIDE SEQUENCE [LARGE SCALE GENOMIC DNA]</scope>
    <source>
        <strain evidence="1 2">RACE1</strain>
    </source>
</reference>
<dbReference type="Proteomes" id="UP000275772">
    <property type="component" value="Unassembled WGS sequence"/>
</dbReference>
<sequence>MIESPSDSRRTEGNHISLTKANFYLRLQEPMIAQTGSALTGNLLNFGGVRLNLIIHSFKFRRSLANVYQYLSNCLKKSHG</sequence>
<dbReference type="VEuPathDB" id="FungiDB:BLGHR1_16474"/>
<evidence type="ECO:0000313" key="2">
    <source>
        <dbReference type="Proteomes" id="UP000275772"/>
    </source>
</evidence>
<gene>
    <name evidence="1" type="ORF">BLGHR1_16474</name>
</gene>
<dbReference type="AlphaFoldDB" id="A0A383UZB3"/>